<dbReference type="PRINTS" id="PR01264">
    <property type="entry name" value="MECHCHANNEL"/>
</dbReference>
<dbReference type="Gene3D" id="1.10.1200.120">
    <property type="entry name" value="Large-conductance mechanosensitive channel, MscL, domain 1"/>
    <property type="match status" value="1"/>
</dbReference>
<evidence type="ECO:0000256" key="6">
    <source>
        <dbReference type="ARBA" id="ARBA00023065"/>
    </source>
</evidence>
<keyword evidence="6 9" id="KW-0406">Ion transport</keyword>
<accession>A0A2L0UGZ6</accession>
<proteinExistence type="inferred from homology"/>
<keyword evidence="2 9" id="KW-0813">Transport</keyword>
<name>A0A2L0UGZ6_9MICC</name>
<comment type="function">
    <text evidence="9">Channel that opens in response to stretch forces in the membrane lipid bilayer. May participate in the regulation of osmotic pressure changes within the cell.</text>
</comment>
<keyword evidence="3 9" id="KW-1003">Cell membrane</keyword>
<evidence type="ECO:0000256" key="1">
    <source>
        <dbReference type="ARBA" id="ARBA00004141"/>
    </source>
</evidence>
<dbReference type="InterPro" id="IPR001185">
    <property type="entry name" value="MS_channel"/>
</dbReference>
<dbReference type="InterPro" id="IPR036019">
    <property type="entry name" value="MscL_channel"/>
</dbReference>
<reference evidence="10 11" key="1">
    <citation type="submission" date="2017-11" db="EMBL/GenBank/DDBJ databases">
        <title>Draft genome of Arthrobacter agilis strain UMCV2, a plant growth-promoting rhizobacterium and biocontrol capacity of phytopathogenic fungi.</title>
        <authorList>
            <person name="Martinez-Camara R."/>
            <person name="Santoyo G."/>
            <person name="Moreno-Hagelsieb G."/>
            <person name="Valencia-Cantero E."/>
        </authorList>
    </citation>
    <scope>NUCLEOTIDE SEQUENCE [LARGE SCALE GENOMIC DNA]</scope>
    <source>
        <strain evidence="10 11">UMCV2</strain>
    </source>
</reference>
<dbReference type="Pfam" id="PF01741">
    <property type="entry name" value="MscL"/>
    <property type="match status" value="1"/>
</dbReference>
<evidence type="ECO:0000256" key="9">
    <source>
        <dbReference type="HAMAP-Rule" id="MF_00115"/>
    </source>
</evidence>
<dbReference type="HAMAP" id="MF_00115">
    <property type="entry name" value="MscL"/>
    <property type="match status" value="1"/>
</dbReference>
<keyword evidence="7 9" id="KW-0472">Membrane</keyword>
<evidence type="ECO:0000256" key="2">
    <source>
        <dbReference type="ARBA" id="ARBA00022448"/>
    </source>
</evidence>
<dbReference type="PANTHER" id="PTHR30266">
    <property type="entry name" value="MECHANOSENSITIVE CHANNEL MSCL"/>
    <property type="match status" value="1"/>
</dbReference>
<dbReference type="EMBL" id="CP024915">
    <property type="protein sequence ID" value="AUZ88519.1"/>
    <property type="molecule type" value="Genomic_DNA"/>
</dbReference>
<sequence>MLQGFKDFIMRGNVIELAIAVVIGGAFTALVGAFSTFIINPVIASAGGVDAAGLGFEIRPGNAATFVDFGSLITAAITFLITAAVVYFVFVVPMNHAAARVRARAEVQEPAAEPTPVDVALLTEMRDLLQRIDSRNGHL</sequence>
<dbReference type="InterPro" id="IPR037673">
    <property type="entry name" value="MSC/AndL"/>
</dbReference>
<comment type="subunit">
    <text evidence="9">Homopentamer.</text>
</comment>
<comment type="similarity">
    <text evidence="9">Belongs to the MscL family.</text>
</comment>
<dbReference type="SUPFAM" id="SSF81330">
    <property type="entry name" value="Gated mechanosensitive channel"/>
    <property type="match status" value="1"/>
</dbReference>
<evidence type="ECO:0000256" key="4">
    <source>
        <dbReference type="ARBA" id="ARBA00022692"/>
    </source>
</evidence>
<keyword evidence="4 9" id="KW-0812">Transmembrane</keyword>
<dbReference type="NCBIfam" id="TIGR00220">
    <property type="entry name" value="mscL"/>
    <property type="match status" value="1"/>
</dbReference>
<evidence type="ECO:0000256" key="3">
    <source>
        <dbReference type="ARBA" id="ARBA00022475"/>
    </source>
</evidence>
<organism evidence="10 11">
    <name type="scientific">Arthrobacter agilis</name>
    <dbReference type="NCBI Taxonomy" id="37921"/>
    <lineage>
        <taxon>Bacteria</taxon>
        <taxon>Bacillati</taxon>
        <taxon>Actinomycetota</taxon>
        <taxon>Actinomycetes</taxon>
        <taxon>Micrococcales</taxon>
        <taxon>Micrococcaceae</taxon>
        <taxon>Arthrobacter</taxon>
    </lineage>
</organism>
<dbReference type="GO" id="GO:0005886">
    <property type="term" value="C:plasma membrane"/>
    <property type="evidence" value="ECO:0007669"/>
    <property type="project" value="UniProtKB-SubCell"/>
</dbReference>
<evidence type="ECO:0000256" key="8">
    <source>
        <dbReference type="ARBA" id="ARBA00023303"/>
    </source>
</evidence>
<evidence type="ECO:0000256" key="5">
    <source>
        <dbReference type="ARBA" id="ARBA00022989"/>
    </source>
</evidence>
<dbReference type="RefSeq" id="WP_208739627.1">
    <property type="nucleotide sequence ID" value="NZ_CP024915.1"/>
</dbReference>
<gene>
    <name evidence="9 10" type="primary">mscL</name>
    <name evidence="10" type="ORF">CVO76_13395</name>
</gene>
<comment type="subcellular location">
    <subcellularLocation>
        <location evidence="9">Cell membrane</location>
        <topology evidence="9">Multi-pass membrane protein</topology>
    </subcellularLocation>
    <subcellularLocation>
        <location evidence="1">Membrane</location>
        <topology evidence="1">Multi-pass membrane protein</topology>
    </subcellularLocation>
</comment>
<evidence type="ECO:0000313" key="10">
    <source>
        <dbReference type="EMBL" id="AUZ88519.1"/>
    </source>
</evidence>
<feature type="transmembrane region" description="Helical" evidence="9">
    <location>
        <begin position="12"/>
        <end position="39"/>
    </location>
</feature>
<dbReference type="GO" id="GO:0008381">
    <property type="term" value="F:mechanosensitive monoatomic ion channel activity"/>
    <property type="evidence" value="ECO:0007669"/>
    <property type="project" value="UniProtKB-UniRule"/>
</dbReference>
<dbReference type="AlphaFoldDB" id="A0A2L0UGZ6"/>
<keyword evidence="8 9" id="KW-0407">Ion channel</keyword>
<keyword evidence="5 9" id="KW-1133">Transmembrane helix</keyword>
<dbReference type="Proteomes" id="UP000239187">
    <property type="component" value="Chromosome"/>
</dbReference>
<feature type="transmembrane region" description="Helical" evidence="9">
    <location>
        <begin position="69"/>
        <end position="92"/>
    </location>
</feature>
<protein>
    <recommendedName>
        <fullName evidence="9">Large-conductance mechanosensitive channel</fullName>
    </recommendedName>
</protein>
<dbReference type="PANTHER" id="PTHR30266:SF2">
    <property type="entry name" value="LARGE-CONDUCTANCE MECHANOSENSITIVE CHANNEL"/>
    <property type="match status" value="1"/>
</dbReference>
<evidence type="ECO:0000256" key="7">
    <source>
        <dbReference type="ARBA" id="ARBA00023136"/>
    </source>
</evidence>
<evidence type="ECO:0000313" key="11">
    <source>
        <dbReference type="Proteomes" id="UP000239187"/>
    </source>
</evidence>